<organism evidence="14 15">
    <name type="scientific">Litoreibacter roseus</name>
    <dbReference type="NCBI Taxonomy" id="2601869"/>
    <lineage>
        <taxon>Bacteria</taxon>
        <taxon>Pseudomonadati</taxon>
        <taxon>Pseudomonadota</taxon>
        <taxon>Alphaproteobacteria</taxon>
        <taxon>Rhodobacterales</taxon>
        <taxon>Roseobacteraceae</taxon>
        <taxon>Litoreibacter</taxon>
    </lineage>
</organism>
<dbReference type="GO" id="GO:0003774">
    <property type="term" value="F:cytoskeletal motor activity"/>
    <property type="evidence" value="ECO:0007669"/>
    <property type="project" value="InterPro"/>
</dbReference>
<name>A0A6N6JID7_9RHOB</name>
<gene>
    <name evidence="14" type="primary">fliG</name>
    <name evidence="14" type="ORF">KIN_29190</name>
</gene>
<feature type="domain" description="Flagellar motor switch protein FliG C-terminal" evidence="11">
    <location>
        <begin position="240"/>
        <end position="350"/>
    </location>
</feature>
<dbReference type="GO" id="GO:0009425">
    <property type="term" value="C:bacterial-type flagellum basal body"/>
    <property type="evidence" value="ECO:0007669"/>
    <property type="project" value="UniProtKB-SubCell"/>
</dbReference>
<dbReference type="Proteomes" id="UP000436822">
    <property type="component" value="Unassembled WGS sequence"/>
</dbReference>
<keyword evidence="5" id="KW-1003">Cell membrane</keyword>
<dbReference type="PANTHER" id="PTHR30534">
    <property type="entry name" value="FLAGELLAR MOTOR SWITCH PROTEIN FLIG"/>
    <property type="match status" value="1"/>
</dbReference>
<keyword evidence="8" id="KW-0472">Membrane</keyword>
<reference evidence="14 15" key="1">
    <citation type="submission" date="2019-12" db="EMBL/GenBank/DDBJ databases">
        <title>Litoreibacter badius sp. nov., a novel bacteriochlorophyll a-containing bacterium in the genus Litoreibacter.</title>
        <authorList>
            <person name="Kanamuro M."/>
            <person name="Takabe Y."/>
            <person name="Mori K."/>
            <person name="Takaichi S."/>
            <person name="Hanada S."/>
        </authorList>
    </citation>
    <scope>NUCLEOTIDE SEQUENCE [LARGE SCALE GENOMIC DNA]</scope>
    <source>
        <strain evidence="14 15">K6</strain>
    </source>
</reference>
<evidence type="ECO:0000256" key="9">
    <source>
        <dbReference type="ARBA" id="ARBA00023143"/>
    </source>
</evidence>
<keyword evidence="14" id="KW-0282">Flagellum</keyword>
<keyword evidence="14" id="KW-0966">Cell projection</keyword>
<evidence type="ECO:0000313" key="15">
    <source>
        <dbReference type="Proteomes" id="UP000436822"/>
    </source>
</evidence>
<evidence type="ECO:0000256" key="4">
    <source>
        <dbReference type="ARBA" id="ARBA00021870"/>
    </source>
</evidence>
<dbReference type="Gene3D" id="1.10.220.30">
    <property type="match status" value="3"/>
</dbReference>
<comment type="subcellular location">
    <subcellularLocation>
        <location evidence="1">Bacterial flagellum basal body</location>
    </subcellularLocation>
    <subcellularLocation>
        <location evidence="2">Cell membrane</location>
        <topology evidence="2">Peripheral membrane protein</topology>
        <orientation evidence="2">Cytoplasmic side</orientation>
    </subcellularLocation>
</comment>
<evidence type="ECO:0000256" key="5">
    <source>
        <dbReference type="ARBA" id="ARBA00022475"/>
    </source>
</evidence>
<evidence type="ECO:0000256" key="10">
    <source>
        <dbReference type="ARBA" id="ARBA00025598"/>
    </source>
</evidence>
<dbReference type="GO" id="GO:0005886">
    <property type="term" value="C:plasma membrane"/>
    <property type="evidence" value="ECO:0007669"/>
    <property type="project" value="UniProtKB-SubCell"/>
</dbReference>
<evidence type="ECO:0000256" key="2">
    <source>
        <dbReference type="ARBA" id="ARBA00004413"/>
    </source>
</evidence>
<evidence type="ECO:0000256" key="1">
    <source>
        <dbReference type="ARBA" id="ARBA00004117"/>
    </source>
</evidence>
<evidence type="ECO:0000259" key="11">
    <source>
        <dbReference type="Pfam" id="PF01706"/>
    </source>
</evidence>
<dbReference type="Pfam" id="PF01706">
    <property type="entry name" value="FliG_C"/>
    <property type="match status" value="1"/>
</dbReference>
<dbReference type="OrthoDB" id="7616820at2"/>
<dbReference type="InterPro" id="IPR028263">
    <property type="entry name" value="FliG_N"/>
</dbReference>
<evidence type="ECO:0000259" key="13">
    <source>
        <dbReference type="Pfam" id="PF14842"/>
    </source>
</evidence>
<dbReference type="PANTHER" id="PTHR30534:SF0">
    <property type="entry name" value="FLAGELLAR MOTOR SWITCH PROTEIN FLIG"/>
    <property type="match status" value="1"/>
</dbReference>
<protein>
    <recommendedName>
        <fullName evidence="4">Flagellar motor switch protein FliG</fullName>
    </recommendedName>
</protein>
<keyword evidence="6" id="KW-0145">Chemotaxis</keyword>
<dbReference type="InterPro" id="IPR011002">
    <property type="entry name" value="FliG_a-hlx"/>
</dbReference>
<evidence type="ECO:0000256" key="7">
    <source>
        <dbReference type="ARBA" id="ARBA00022779"/>
    </source>
</evidence>
<dbReference type="GO" id="GO:0006935">
    <property type="term" value="P:chemotaxis"/>
    <property type="evidence" value="ECO:0007669"/>
    <property type="project" value="UniProtKB-KW"/>
</dbReference>
<keyword evidence="15" id="KW-1185">Reference proteome</keyword>
<dbReference type="GO" id="GO:0071973">
    <property type="term" value="P:bacterial-type flagellum-dependent cell motility"/>
    <property type="evidence" value="ECO:0007669"/>
    <property type="project" value="InterPro"/>
</dbReference>
<dbReference type="Pfam" id="PF14842">
    <property type="entry name" value="FliG_N"/>
    <property type="match status" value="1"/>
</dbReference>
<dbReference type="AlphaFoldDB" id="A0A6N6JID7"/>
<feature type="domain" description="Flagellar motor switch protein FliG N-terminal" evidence="13">
    <location>
        <begin position="28"/>
        <end position="130"/>
    </location>
</feature>
<keyword evidence="14" id="KW-0969">Cilium</keyword>
<evidence type="ECO:0000259" key="12">
    <source>
        <dbReference type="Pfam" id="PF14841"/>
    </source>
</evidence>
<dbReference type="Pfam" id="PF14841">
    <property type="entry name" value="FliG_M"/>
    <property type="match status" value="1"/>
</dbReference>
<comment type="similarity">
    <text evidence="3">Belongs to the FliG family.</text>
</comment>
<comment type="caution">
    <text evidence="14">The sequence shown here is derived from an EMBL/GenBank/DDBJ whole genome shotgun (WGS) entry which is preliminary data.</text>
</comment>
<dbReference type="InterPro" id="IPR032779">
    <property type="entry name" value="FliG_M"/>
</dbReference>
<dbReference type="EMBL" id="BLJE01000003">
    <property type="protein sequence ID" value="GFE65845.1"/>
    <property type="molecule type" value="Genomic_DNA"/>
</dbReference>
<comment type="function">
    <text evidence="10">FliG is one of three proteins (FliG, FliN, FliM) that forms the rotor-mounted switch complex (C ring), located at the base of the basal body. This complex interacts with the CheY and CheZ chemotaxis proteins, in addition to contacting components of the motor that determine the direction of flagellar rotation.</text>
</comment>
<evidence type="ECO:0000256" key="3">
    <source>
        <dbReference type="ARBA" id="ARBA00010299"/>
    </source>
</evidence>
<dbReference type="RefSeq" id="WP_159808339.1">
    <property type="nucleotide sequence ID" value="NZ_BLJE01000003.1"/>
</dbReference>
<dbReference type="PRINTS" id="PR00954">
    <property type="entry name" value="FLGMOTORFLIG"/>
</dbReference>
<dbReference type="InterPro" id="IPR023087">
    <property type="entry name" value="Flg_Motor_Flig_C"/>
</dbReference>
<sequence length="361" mass="38381">MNTLMIPQMGAMQKSALDGVVLSGPDGLSGSQKAAIILQVALMEGGSLNLATLSDEMQKKLALEFATIKHVDESVILTVITEFEAALQRGGLDFPTDLAQRLESLTGTISDDALADLRESFGIQGTTNPWDDIGAMEDEKLAEMVTNESAKISALIMSKLGPVRASEVLEALPEDVATRITLAMADTGHVPPRTVAVVGLTLGQYIGKTEETAFAEDPVVRTAAMLNAAAASTRDKLIDALGDLDAGFAGLVRAAIFTFEDIPARVVVTDVPKITKEVSSDDLVVALVHAQENAPEAAEFILGNMSTRMADQLREEMSESNAVDTKAGEAAQGLVTRAIRELEERGDIVLQTPLEFDETPM</sequence>
<dbReference type="InterPro" id="IPR000090">
    <property type="entry name" value="Flg_Motor_Flig"/>
</dbReference>
<evidence type="ECO:0000256" key="6">
    <source>
        <dbReference type="ARBA" id="ARBA00022500"/>
    </source>
</evidence>
<accession>A0A6N6JID7</accession>
<keyword evidence="9" id="KW-0975">Bacterial flagellum</keyword>
<dbReference type="SUPFAM" id="SSF48029">
    <property type="entry name" value="FliG"/>
    <property type="match status" value="1"/>
</dbReference>
<keyword evidence="7" id="KW-0283">Flagellar rotation</keyword>
<evidence type="ECO:0000313" key="14">
    <source>
        <dbReference type="EMBL" id="GFE65845.1"/>
    </source>
</evidence>
<proteinExistence type="inferred from homology"/>
<evidence type="ECO:0000256" key="8">
    <source>
        <dbReference type="ARBA" id="ARBA00023136"/>
    </source>
</evidence>
<feature type="domain" description="Flagellar motor switch protein FliG middle" evidence="12">
    <location>
        <begin position="139"/>
        <end position="205"/>
    </location>
</feature>